<evidence type="ECO:0000313" key="2">
    <source>
        <dbReference type="Proteomes" id="UP000029391"/>
    </source>
</evidence>
<gene>
    <name evidence="1" type="ORF">P873_06645</name>
</gene>
<sequence length="109" mass="12142">MLAVLLLAACRQPVPGDYADYIGHWRGDGVRLVITADGRGDFERVRGQQRQTVVGPVRGFDATGFEIGHPGLATRFAVTRPPELRDGRWRMVIDDFELSRVEILPTPGR</sequence>
<protein>
    <submittedName>
        <fullName evidence="1">Uncharacterized protein</fullName>
    </submittedName>
</protein>
<keyword evidence="2" id="KW-1185">Reference proteome</keyword>
<dbReference type="eggNOG" id="COG3040">
    <property type="taxonomic scope" value="Bacteria"/>
</dbReference>
<name>A0A091BFM4_9GAMM</name>
<dbReference type="STRING" id="1121013.GCA_000426365_01936"/>
<reference evidence="1 2" key="1">
    <citation type="submission" date="2013-09" db="EMBL/GenBank/DDBJ databases">
        <title>Genome sequencing of Arenimonas composti.</title>
        <authorList>
            <person name="Chen F."/>
            <person name="Wang G."/>
        </authorList>
    </citation>
    <scope>NUCLEOTIDE SEQUENCE [LARGE SCALE GENOMIC DNA]</scope>
    <source>
        <strain evidence="1 2">TR7-09</strain>
    </source>
</reference>
<dbReference type="Proteomes" id="UP000029391">
    <property type="component" value="Unassembled WGS sequence"/>
</dbReference>
<comment type="caution">
    <text evidence="1">The sequence shown here is derived from an EMBL/GenBank/DDBJ whole genome shotgun (WGS) entry which is preliminary data.</text>
</comment>
<evidence type="ECO:0000313" key="1">
    <source>
        <dbReference type="EMBL" id="KFN50347.1"/>
    </source>
</evidence>
<accession>A0A091BFM4</accession>
<organism evidence="1 2">
    <name type="scientific">Arenimonas composti TR7-09 = DSM 18010</name>
    <dbReference type="NCBI Taxonomy" id="1121013"/>
    <lineage>
        <taxon>Bacteria</taxon>
        <taxon>Pseudomonadati</taxon>
        <taxon>Pseudomonadota</taxon>
        <taxon>Gammaproteobacteria</taxon>
        <taxon>Lysobacterales</taxon>
        <taxon>Lysobacteraceae</taxon>
        <taxon>Arenimonas</taxon>
    </lineage>
</organism>
<dbReference type="AlphaFoldDB" id="A0A091BFM4"/>
<proteinExistence type="predicted"/>
<dbReference type="EMBL" id="AWXU01000020">
    <property type="protein sequence ID" value="KFN50347.1"/>
    <property type="molecule type" value="Genomic_DNA"/>
</dbReference>